<evidence type="ECO:0000313" key="1">
    <source>
        <dbReference type="EMBL" id="CAB4183476.1"/>
    </source>
</evidence>
<protein>
    <submittedName>
        <fullName evidence="2">Uncharacterized protein</fullName>
    </submittedName>
</protein>
<dbReference type="EMBL" id="LR797402">
    <property type="protein sequence ID" value="CAB4214423.1"/>
    <property type="molecule type" value="Genomic_DNA"/>
</dbReference>
<reference evidence="2" key="1">
    <citation type="submission" date="2020-05" db="EMBL/GenBank/DDBJ databases">
        <authorList>
            <person name="Chiriac C."/>
            <person name="Salcher M."/>
            <person name="Ghai R."/>
            <person name="Kavagutti S V."/>
        </authorList>
    </citation>
    <scope>NUCLEOTIDE SEQUENCE</scope>
</reference>
<organism evidence="2">
    <name type="scientific">uncultured Caudovirales phage</name>
    <dbReference type="NCBI Taxonomy" id="2100421"/>
    <lineage>
        <taxon>Viruses</taxon>
        <taxon>Duplodnaviria</taxon>
        <taxon>Heunggongvirae</taxon>
        <taxon>Uroviricota</taxon>
        <taxon>Caudoviricetes</taxon>
        <taxon>Peduoviridae</taxon>
        <taxon>Maltschvirus</taxon>
        <taxon>Maltschvirus maltsch</taxon>
    </lineage>
</organism>
<gene>
    <name evidence="1" type="ORF">UFOVP1103_13</name>
    <name evidence="2" type="ORF">UFOVP1464_39</name>
    <name evidence="3" type="ORF">UFOVP1553_23</name>
</gene>
<dbReference type="EMBL" id="LR798402">
    <property type="protein sequence ID" value="CAB5229329.1"/>
    <property type="molecule type" value="Genomic_DNA"/>
</dbReference>
<evidence type="ECO:0000313" key="3">
    <source>
        <dbReference type="EMBL" id="CAB5229329.1"/>
    </source>
</evidence>
<proteinExistence type="predicted"/>
<evidence type="ECO:0000313" key="2">
    <source>
        <dbReference type="EMBL" id="CAB4214423.1"/>
    </source>
</evidence>
<dbReference type="EMBL" id="LR797046">
    <property type="protein sequence ID" value="CAB4183476.1"/>
    <property type="molecule type" value="Genomic_DNA"/>
</dbReference>
<name>A0A6J5SIS2_9CAUD</name>
<accession>A0A6J5SIS2</accession>
<sequence>MASPITPFSIKAPGFYGLNLQDASVDLDPGYALTADNVIIDNAGRIGSRKGWLPVNTTNVDLGTGNITCIGELVENSGTITILAAGNGFLFTLSSATLTTLTYGGGGTAPTISDNNWQFVSFNGVGIFFQRGYDTLIYEPAVSTTTFRRMSERSGYTGTMPLANTGIAAFGRIWCADSASDKNTVTWSDTLAPHKWTAGTSGSLNLFGVWPNGGDTIIALGAHNGRLIIFGYNQTLIYSGADTPSTMKLDDTLSNVGCIARDTVQNIGEDIIFLSATGVRGVARTVADKSAPLKEFSAHVRDSIRADIDSNTVSNVKSVYSRTNAFYLLTFPANAITYCFDLRSLLQDGSARVSTWSGATSTAFLETKSRELYLGKPGYVAKYTGYLDNTVLYRMSYYTTWMDFGEPAKTSILKKTMVTVAGTKGQPIVYKWSFDYSGTFRSAATTLAGPTGNAEYAIAEYGISEYTSGDLVVVSQVNCGGSGKVIQFGIESDINGYKISIQRMDIYTKDGKL</sequence>